<comment type="cofactor">
    <cofactor evidence="11">
        <name>FAD</name>
        <dbReference type="ChEBI" id="CHEBI:57692"/>
    </cofactor>
    <text evidence="11">Binds 1 FAD per subunit.</text>
</comment>
<feature type="binding site" evidence="11">
    <location>
        <position position="64"/>
    </location>
    <ligand>
        <name>FAD</name>
        <dbReference type="ChEBI" id="CHEBI:57692"/>
    </ligand>
</feature>
<dbReference type="Pfam" id="PF07992">
    <property type="entry name" value="Pyr_redox_2"/>
    <property type="match status" value="1"/>
</dbReference>
<keyword evidence="11" id="KW-0547">Nucleotide-binding</keyword>
<dbReference type="InterPro" id="IPR036188">
    <property type="entry name" value="FAD/NAD-bd_sf"/>
</dbReference>
<dbReference type="Gene3D" id="3.50.50.60">
    <property type="entry name" value="FAD/NAD(P)-binding domain"/>
    <property type="match status" value="2"/>
</dbReference>
<evidence type="ECO:0000256" key="1">
    <source>
        <dbReference type="ARBA" id="ARBA00007532"/>
    </source>
</evidence>
<dbReference type="GO" id="GO:0005829">
    <property type="term" value="C:cytosol"/>
    <property type="evidence" value="ECO:0007669"/>
    <property type="project" value="TreeGrafter"/>
</dbReference>
<evidence type="ECO:0000259" key="16">
    <source>
        <dbReference type="Pfam" id="PF07992"/>
    </source>
</evidence>
<dbReference type="InterPro" id="IPR012999">
    <property type="entry name" value="Pyr_OxRdtase_I_AS"/>
</dbReference>
<dbReference type="InterPro" id="IPR006324">
    <property type="entry name" value="GSHR"/>
</dbReference>
<comment type="subunit">
    <text evidence="2">Homodimer.</text>
</comment>
<sequence length="480" mass="51384">MLQNDFKYDTYVIGGGSGGVRASRMAAQKGAKVGLCELPFDPISSDSTGGLGGTCVIRGCVPKKLLVYGSSFSAEFSDAAGFGWDMKENPQFSWDKLLAAKNKEIQRLNGIYSRLLEKSGVDVHTGSGKLIDKNTVQVTTPEGKTHTFKAKTILIATGASAFKPDIPGAEFGITSDEALMGKTLPQRIVIVGGGYIALEFAGIFHGLGVEVTVMYRQNLPLGGFDTDVRKAAHENLKRRGIIVKENCAPLGITRSNDGVLTVSTSSGTIPTDTVMFATGRKPNTTRPDLGLEEIGVKCDSHGAIMVDEYSRTSVSSVWAVGDVTNRVNLTPVALMEGMAFVSSTVEGNLTKPNYTNIPCAVFSQPPIATVGLSEEEAVKQGYHCDIYCSEFTPMRSTLAGRQEKTFMKLVVNASNDRVLGVHMVGTDSPEIVQGFAIALQCGATKKQFDSTVGIHPSSAEEFVTMRTKLRSSGDSFSEER</sequence>
<evidence type="ECO:0000256" key="2">
    <source>
        <dbReference type="ARBA" id="ARBA00011738"/>
    </source>
</evidence>
<dbReference type="SUPFAM" id="SSF55424">
    <property type="entry name" value="FAD/NAD-linked reductases, dimerisation (C-terminal) domain"/>
    <property type="match status" value="1"/>
</dbReference>
<feature type="active site" description="Proton acceptor" evidence="10">
    <location>
        <position position="455"/>
    </location>
</feature>
<dbReference type="GO" id="GO:0045454">
    <property type="term" value="P:cell redox homeostasis"/>
    <property type="evidence" value="ECO:0007669"/>
    <property type="project" value="InterPro"/>
</dbReference>
<dbReference type="FunFam" id="3.50.50.60:FF:000051">
    <property type="entry name" value="Glutathione reductase"/>
    <property type="match status" value="1"/>
</dbReference>
<evidence type="ECO:0000256" key="3">
    <source>
        <dbReference type="ARBA" id="ARBA00022630"/>
    </source>
</evidence>
<dbReference type="PANTHER" id="PTHR42737">
    <property type="entry name" value="GLUTATHIONE REDUCTASE"/>
    <property type="match status" value="1"/>
</dbReference>
<dbReference type="PROSITE" id="PS00076">
    <property type="entry name" value="PYRIDINE_REDOX_1"/>
    <property type="match status" value="1"/>
</dbReference>
<dbReference type="InterPro" id="IPR016156">
    <property type="entry name" value="FAD/NAD-linked_Rdtase_dimer_sf"/>
</dbReference>
<keyword evidence="5 14" id="KW-0521">NADP</keyword>
<dbReference type="Gene3D" id="3.30.390.30">
    <property type="match status" value="1"/>
</dbReference>
<evidence type="ECO:0000256" key="10">
    <source>
        <dbReference type="PIRSR" id="PIRSR000350-2"/>
    </source>
</evidence>
<comment type="similarity">
    <text evidence="1 13">Belongs to the class-I pyridine nucleotide-disulfide oxidoreductase family.</text>
</comment>
<evidence type="ECO:0000256" key="9">
    <source>
        <dbReference type="ARBA" id="ARBA00049142"/>
    </source>
</evidence>
<comment type="catalytic activity">
    <reaction evidence="9 14">
        <text>2 glutathione + NADP(+) = glutathione disulfide + NADPH + H(+)</text>
        <dbReference type="Rhea" id="RHEA:11740"/>
        <dbReference type="ChEBI" id="CHEBI:15378"/>
        <dbReference type="ChEBI" id="CHEBI:57783"/>
        <dbReference type="ChEBI" id="CHEBI:57925"/>
        <dbReference type="ChEBI" id="CHEBI:58297"/>
        <dbReference type="ChEBI" id="CHEBI:58349"/>
        <dbReference type="EC" id="1.8.1.7"/>
    </reaction>
</comment>
<keyword evidence="8 13" id="KW-0676">Redox-active center</keyword>
<evidence type="ECO:0000256" key="5">
    <source>
        <dbReference type="ARBA" id="ARBA00022857"/>
    </source>
</evidence>
<keyword evidence="4 11" id="KW-0274">FAD</keyword>
<dbReference type="PANTHER" id="PTHR42737:SF2">
    <property type="entry name" value="GLUTATHIONE REDUCTASE"/>
    <property type="match status" value="1"/>
</dbReference>
<keyword evidence="3 13" id="KW-0285">Flavoprotein</keyword>
<feature type="disulfide bond" description="Redox-active" evidence="12">
    <location>
        <begin position="55"/>
        <end position="60"/>
    </location>
</feature>
<keyword evidence="6 13" id="KW-0560">Oxidoreductase</keyword>
<dbReference type="InterPro" id="IPR001100">
    <property type="entry name" value="Pyr_nuc-diS_OxRdtase"/>
</dbReference>
<feature type="domain" description="FAD/NAD(P)-binding" evidence="16">
    <location>
        <begin position="8"/>
        <end position="337"/>
    </location>
</feature>
<dbReference type="InterPro" id="IPR004099">
    <property type="entry name" value="Pyr_nucl-diS_OxRdtase_dimer"/>
</dbReference>
<feature type="binding site" evidence="11">
    <location>
        <position position="279"/>
    </location>
    <ligand>
        <name>NAD(+)</name>
        <dbReference type="ChEBI" id="CHEBI:57540"/>
    </ligand>
</feature>
<dbReference type="Pfam" id="PF02852">
    <property type="entry name" value="Pyr_redox_dim"/>
    <property type="match status" value="1"/>
</dbReference>
<feature type="binding site" evidence="11">
    <location>
        <begin position="192"/>
        <end position="199"/>
    </location>
    <ligand>
        <name>NAD(+)</name>
        <dbReference type="ChEBI" id="CHEBI:57540"/>
    </ligand>
</feature>
<dbReference type="InterPro" id="IPR023753">
    <property type="entry name" value="FAD/NAD-binding_dom"/>
</dbReference>
<dbReference type="AlphaFoldDB" id="A0A1Y5HXT3"/>
<feature type="domain" description="Pyridine nucleotide-disulphide oxidoreductase dimerisation" evidence="15">
    <location>
        <begin position="357"/>
        <end position="465"/>
    </location>
</feature>
<evidence type="ECO:0000256" key="6">
    <source>
        <dbReference type="ARBA" id="ARBA00023002"/>
    </source>
</evidence>
<gene>
    <name evidence="17" type="ORF">BE221DRAFT_202020</name>
</gene>
<dbReference type="GO" id="GO:0050660">
    <property type="term" value="F:flavin adenine dinucleotide binding"/>
    <property type="evidence" value="ECO:0007669"/>
    <property type="project" value="InterPro"/>
</dbReference>
<keyword evidence="11" id="KW-0520">NAD</keyword>
<evidence type="ECO:0000259" key="15">
    <source>
        <dbReference type="Pfam" id="PF02852"/>
    </source>
</evidence>
<protein>
    <recommendedName>
        <fullName evidence="14">Glutathione reductase</fullName>
        <shortName evidence="14">GRase</shortName>
        <ecNumber evidence="14">1.8.1.7</ecNumber>
    </recommendedName>
</protein>
<dbReference type="EC" id="1.8.1.7" evidence="14"/>
<reference evidence="17" key="1">
    <citation type="submission" date="2017-04" db="EMBL/GenBank/DDBJ databases">
        <title>Population genomics of picophytoplankton unveils novel chromosome hypervariability.</title>
        <authorList>
            <consortium name="DOE Joint Genome Institute"/>
            <person name="Blanc-Mathieu R."/>
            <person name="Krasovec M."/>
            <person name="Hebrard M."/>
            <person name="Yau S."/>
            <person name="Desgranges E."/>
            <person name="Martin J."/>
            <person name="Schackwitz W."/>
            <person name="Kuo A."/>
            <person name="Salin G."/>
            <person name="Donnadieu C."/>
            <person name="Desdevises Y."/>
            <person name="Sanchez-Ferandin S."/>
            <person name="Moreau H."/>
            <person name="Rivals E."/>
            <person name="Grigoriev I.V."/>
            <person name="Grimsley N."/>
            <person name="Eyre-Walker A."/>
            <person name="Piganeau G."/>
        </authorList>
    </citation>
    <scope>NUCLEOTIDE SEQUENCE [LARGE SCALE GENOMIC DNA]</scope>
    <source>
        <strain evidence="17">RCC 1115</strain>
    </source>
</reference>
<comment type="function">
    <text evidence="14">Catalyzes the reduction of glutathione disulfide (GSSG) to reduced glutathione (GSH).</text>
</comment>
<dbReference type="NCBIfam" id="TIGR01424">
    <property type="entry name" value="gluta_reduc_2"/>
    <property type="match status" value="1"/>
</dbReference>
<dbReference type="PIRSF" id="PIRSF000350">
    <property type="entry name" value="Mercury_reductase_MerA"/>
    <property type="match status" value="1"/>
</dbReference>
<feature type="binding site" evidence="11">
    <location>
        <position position="128"/>
    </location>
    <ligand>
        <name>FAD</name>
        <dbReference type="ChEBI" id="CHEBI:57692"/>
    </ligand>
</feature>
<dbReference type="SUPFAM" id="SSF51905">
    <property type="entry name" value="FAD/NAD(P)-binding domain"/>
    <property type="match status" value="1"/>
</dbReference>
<proteinExistence type="inferred from homology"/>
<dbReference type="EMBL" id="KZ155839">
    <property type="protein sequence ID" value="OUS42079.1"/>
    <property type="molecule type" value="Genomic_DNA"/>
</dbReference>
<evidence type="ECO:0000256" key="11">
    <source>
        <dbReference type="PIRSR" id="PIRSR000350-3"/>
    </source>
</evidence>
<evidence type="ECO:0000313" key="17">
    <source>
        <dbReference type="EMBL" id="OUS42079.1"/>
    </source>
</evidence>
<organism evidence="17">
    <name type="scientific">Ostreococcus tauri</name>
    <name type="common">Marine green alga</name>
    <dbReference type="NCBI Taxonomy" id="70448"/>
    <lineage>
        <taxon>Eukaryota</taxon>
        <taxon>Viridiplantae</taxon>
        <taxon>Chlorophyta</taxon>
        <taxon>Mamiellophyceae</taxon>
        <taxon>Mamiellales</taxon>
        <taxon>Bathycoccaceae</taxon>
        <taxon>Ostreococcus</taxon>
    </lineage>
</organism>
<dbReference type="GO" id="GO:0050661">
    <property type="term" value="F:NADP binding"/>
    <property type="evidence" value="ECO:0007669"/>
    <property type="project" value="InterPro"/>
</dbReference>
<feature type="binding site" evidence="11">
    <location>
        <position position="322"/>
    </location>
    <ligand>
        <name>FAD</name>
        <dbReference type="ChEBI" id="CHEBI:57692"/>
    </ligand>
</feature>
<evidence type="ECO:0000256" key="12">
    <source>
        <dbReference type="PIRSR" id="PIRSR000350-4"/>
    </source>
</evidence>
<evidence type="ECO:0000256" key="8">
    <source>
        <dbReference type="ARBA" id="ARBA00023284"/>
    </source>
</evidence>
<evidence type="ECO:0000256" key="13">
    <source>
        <dbReference type="RuleBase" id="RU003691"/>
    </source>
</evidence>
<name>A0A1Y5HXT3_OSTTA</name>
<evidence type="ECO:0000256" key="14">
    <source>
        <dbReference type="RuleBase" id="RU365040"/>
    </source>
</evidence>
<dbReference type="Proteomes" id="UP000195557">
    <property type="component" value="Unassembled WGS sequence"/>
</dbReference>
<dbReference type="PRINTS" id="PR00411">
    <property type="entry name" value="PNDRDTASEI"/>
</dbReference>
<dbReference type="PRINTS" id="PR00368">
    <property type="entry name" value="FADPNR"/>
</dbReference>
<dbReference type="GO" id="GO:0034599">
    <property type="term" value="P:cellular response to oxidative stress"/>
    <property type="evidence" value="ECO:0007669"/>
    <property type="project" value="TreeGrafter"/>
</dbReference>
<evidence type="ECO:0000256" key="7">
    <source>
        <dbReference type="ARBA" id="ARBA00023157"/>
    </source>
</evidence>
<evidence type="ECO:0000256" key="4">
    <source>
        <dbReference type="ARBA" id="ARBA00022827"/>
    </source>
</evidence>
<dbReference type="GO" id="GO:0005739">
    <property type="term" value="C:mitochondrion"/>
    <property type="evidence" value="ECO:0007669"/>
    <property type="project" value="TreeGrafter"/>
</dbReference>
<accession>A0A1Y5HXT3</accession>
<dbReference type="GO" id="GO:0006749">
    <property type="term" value="P:glutathione metabolic process"/>
    <property type="evidence" value="ECO:0007669"/>
    <property type="project" value="InterPro"/>
</dbReference>
<dbReference type="InterPro" id="IPR046952">
    <property type="entry name" value="GSHR/TRXR-like"/>
</dbReference>
<dbReference type="NCBIfam" id="NF004776">
    <property type="entry name" value="PRK06116.1"/>
    <property type="match status" value="1"/>
</dbReference>
<dbReference type="GO" id="GO:0004362">
    <property type="term" value="F:glutathione-disulfide reductase (NADPH) activity"/>
    <property type="evidence" value="ECO:0007669"/>
    <property type="project" value="UniProtKB-EC"/>
</dbReference>
<keyword evidence="7" id="KW-1015">Disulfide bond</keyword>